<dbReference type="Pfam" id="PF00089">
    <property type="entry name" value="Trypsin"/>
    <property type="match status" value="1"/>
</dbReference>
<dbReference type="Gene3D" id="2.40.10.10">
    <property type="entry name" value="Trypsin-like serine proteases"/>
    <property type="match status" value="1"/>
</dbReference>
<dbReference type="SUPFAM" id="SSF50494">
    <property type="entry name" value="Trypsin-like serine proteases"/>
    <property type="match status" value="1"/>
</dbReference>
<dbReference type="GO" id="GO:0004252">
    <property type="term" value="F:serine-type endopeptidase activity"/>
    <property type="evidence" value="ECO:0007669"/>
    <property type="project" value="InterPro"/>
</dbReference>
<dbReference type="Pfam" id="PF00704">
    <property type="entry name" value="Glyco_hydro_18"/>
    <property type="match status" value="1"/>
</dbReference>
<dbReference type="CDD" id="cd00190">
    <property type="entry name" value="Tryp_SPc"/>
    <property type="match status" value="1"/>
</dbReference>
<accession>A0AAV8ZL29</accession>
<evidence type="ECO:0000256" key="1">
    <source>
        <dbReference type="ARBA" id="ARBA00004613"/>
    </source>
</evidence>
<dbReference type="InterPro" id="IPR043504">
    <property type="entry name" value="Peptidase_S1_PA_chymotrypsin"/>
</dbReference>
<feature type="domain" description="GH18" evidence="10">
    <location>
        <begin position="530"/>
        <end position="672"/>
    </location>
</feature>
<dbReference type="InterPro" id="IPR051487">
    <property type="entry name" value="Ser/Thr_Proteases_Immune/Dev"/>
</dbReference>
<reference evidence="11" key="1">
    <citation type="journal article" date="2023" name="Insect Mol. Biol.">
        <title>Genome sequencing provides insights into the evolution of gene families encoding plant cell wall-degrading enzymes in longhorned beetles.</title>
        <authorList>
            <person name="Shin N.R."/>
            <person name="Okamura Y."/>
            <person name="Kirsch R."/>
            <person name="Pauchet Y."/>
        </authorList>
    </citation>
    <scope>NUCLEOTIDE SEQUENCE</scope>
    <source>
        <strain evidence="11">RBIC_L_NR</strain>
    </source>
</reference>
<evidence type="ECO:0000256" key="7">
    <source>
        <dbReference type="PROSITE-ProRule" id="PRU00302"/>
    </source>
</evidence>
<feature type="domain" description="Peptidase S1" evidence="8">
    <location>
        <begin position="142"/>
        <end position="374"/>
    </location>
</feature>
<keyword evidence="12" id="KW-1185">Reference proteome</keyword>
<evidence type="ECO:0000313" key="12">
    <source>
        <dbReference type="Proteomes" id="UP001162156"/>
    </source>
</evidence>
<dbReference type="PROSITE" id="PS00134">
    <property type="entry name" value="TRYPSIN_HIS"/>
    <property type="match status" value="1"/>
</dbReference>
<evidence type="ECO:0000256" key="2">
    <source>
        <dbReference type="ARBA" id="ARBA00022525"/>
    </source>
</evidence>
<dbReference type="InterPro" id="IPR017853">
    <property type="entry name" value="GH"/>
</dbReference>
<organism evidence="11 12">
    <name type="scientific">Rhamnusium bicolor</name>
    <dbReference type="NCBI Taxonomy" id="1586634"/>
    <lineage>
        <taxon>Eukaryota</taxon>
        <taxon>Metazoa</taxon>
        <taxon>Ecdysozoa</taxon>
        <taxon>Arthropoda</taxon>
        <taxon>Hexapoda</taxon>
        <taxon>Insecta</taxon>
        <taxon>Pterygota</taxon>
        <taxon>Neoptera</taxon>
        <taxon>Endopterygota</taxon>
        <taxon>Coleoptera</taxon>
        <taxon>Polyphaga</taxon>
        <taxon>Cucujiformia</taxon>
        <taxon>Chrysomeloidea</taxon>
        <taxon>Cerambycidae</taxon>
        <taxon>Lepturinae</taxon>
        <taxon>Rhagiini</taxon>
        <taxon>Rhamnusium</taxon>
    </lineage>
</organism>
<dbReference type="InterPro" id="IPR018114">
    <property type="entry name" value="TRYPSIN_HIS"/>
</dbReference>
<dbReference type="GO" id="GO:0005975">
    <property type="term" value="P:carbohydrate metabolic process"/>
    <property type="evidence" value="ECO:0007669"/>
    <property type="project" value="InterPro"/>
</dbReference>
<dbReference type="GO" id="GO:0006508">
    <property type="term" value="P:proteolysis"/>
    <property type="evidence" value="ECO:0007669"/>
    <property type="project" value="InterPro"/>
</dbReference>
<dbReference type="SUPFAM" id="SSF51445">
    <property type="entry name" value="(Trans)glycosidases"/>
    <property type="match status" value="1"/>
</dbReference>
<evidence type="ECO:0000259" key="8">
    <source>
        <dbReference type="PROSITE" id="PS50240"/>
    </source>
</evidence>
<dbReference type="InterPro" id="IPR009003">
    <property type="entry name" value="Peptidase_S1_PA"/>
</dbReference>
<comment type="subcellular location">
    <subcellularLocation>
        <location evidence="1">Secreted</location>
    </subcellularLocation>
</comment>
<evidence type="ECO:0000256" key="3">
    <source>
        <dbReference type="ARBA" id="ARBA00022729"/>
    </source>
</evidence>
<evidence type="ECO:0000259" key="10">
    <source>
        <dbReference type="PROSITE" id="PS51910"/>
    </source>
</evidence>
<dbReference type="AlphaFoldDB" id="A0AAV8ZL29"/>
<dbReference type="InterPro" id="IPR001254">
    <property type="entry name" value="Trypsin_dom"/>
</dbReference>
<sequence>MSHSPQIQLVLYEKVVRGNGRWTVINGGGRPGDQVESNTVIKFECDPGHKFAHQSQFIVCDNNWNFAKSPECEKLCPPMYSTSTTMLFCVNKNGNETKCDEATDGTYLTYKCIEFYEPPFGYKKNLLCVDGIWNFPKPVCQPVNAKVKDRREYPWITALFQKINNEFINICGGSIITQRIILTAAHCVTNDYGDVLPKDEFKIARIIVHPRYRGDSQRYLADISMLITKDLIILSNKVQPICYTDVNNIHLHAGNIGVVGGWGKKEDGLVSDELRILEIPYKYETTCSQELPREWAQKYDMIDKICAGFFNKSTSVCSGDSGNSLFFQNPEDSRYYVHGIVSIGPAENGECNIQQNSLFTKVGFYYEFIDRETTKQYVEQCSLPPYPINGKWVTKNKKKPGDIVPSNTVLQIVCNQGYKLSSGAMYMDCESAATMPTCLLLCPKLDISATINIKCSNIRGEEIDCADAVEGSRLSFTCADNYKVPINQKNIRVCKRGSWGSPKPECEFDSLMENPSDTADNDAADDDTSMKVICKYASWSSYKGVNPEDFNATLCTHVVYAFIGLWHYGELRVVDGNLDPVLLSVGGVATNASLFSMVAADAKKRASFIEGSINFLRTYNFDGLDIDWYYPEESDKTKEEVKRVCGMQYQNSYRAAVTVNCKDKLEQLVCRY</sequence>
<keyword evidence="5" id="KW-0325">Glycoprotein</keyword>
<comment type="caution">
    <text evidence="7">Lacks conserved residue(s) required for the propagation of feature annotation.</text>
</comment>
<evidence type="ECO:0000313" key="11">
    <source>
        <dbReference type="EMBL" id="KAJ8964589.1"/>
    </source>
</evidence>
<keyword evidence="7" id="KW-0768">Sushi</keyword>
<dbReference type="PRINTS" id="PR00722">
    <property type="entry name" value="CHYMOTRYPSIN"/>
</dbReference>
<comment type="similarity">
    <text evidence="6">Belongs to the peptidase S1 family. CLIP subfamily.</text>
</comment>
<keyword evidence="2" id="KW-0964">Secreted</keyword>
<proteinExistence type="inferred from homology"/>
<evidence type="ECO:0000259" key="9">
    <source>
        <dbReference type="PROSITE" id="PS50923"/>
    </source>
</evidence>
<dbReference type="Gene3D" id="3.20.20.80">
    <property type="entry name" value="Glycosidases"/>
    <property type="match status" value="1"/>
</dbReference>
<dbReference type="InterPro" id="IPR001223">
    <property type="entry name" value="Glyco_hydro18_cat"/>
</dbReference>
<keyword evidence="3" id="KW-0732">Signal</keyword>
<dbReference type="InterPro" id="IPR000436">
    <property type="entry name" value="Sushi_SCR_CCP_dom"/>
</dbReference>
<dbReference type="Proteomes" id="UP001162156">
    <property type="component" value="Unassembled WGS sequence"/>
</dbReference>
<dbReference type="InterPro" id="IPR035976">
    <property type="entry name" value="Sushi/SCR/CCP_sf"/>
</dbReference>
<evidence type="ECO:0008006" key="13">
    <source>
        <dbReference type="Google" id="ProtNLM"/>
    </source>
</evidence>
<evidence type="ECO:0000256" key="6">
    <source>
        <dbReference type="ARBA" id="ARBA00024195"/>
    </source>
</evidence>
<dbReference type="Pfam" id="PF00084">
    <property type="entry name" value="Sushi"/>
    <property type="match status" value="1"/>
</dbReference>
<dbReference type="PANTHER" id="PTHR24256">
    <property type="entry name" value="TRYPTASE-RELATED"/>
    <property type="match status" value="1"/>
</dbReference>
<name>A0AAV8ZL29_9CUCU</name>
<dbReference type="GO" id="GO:0005576">
    <property type="term" value="C:extracellular region"/>
    <property type="evidence" value="ECO:0007669"/>
    <property type="project" value="UniProtKB-SubCell"/>
</dbReference>
<keyword evidence="4" id="KW-1015">Disulfide bond</keyword>
<dbReference type="InterPro" id="IPR001314">
    <property type="entry name" value="Peptidase_S1A"/>
</dbReference>
<evidence type="ECO:0000256" key="5">
    <source>
        <dbReference type="ARBA" id="ARBA00023180"/>
    </source>
</evidence>
<dbReference type="PROSITE" id="PS50240">
    <property type="entry name" value="TRYPSIN_DOM"/>
    <property type="match status" value="1"/>
</dbReference>
<dbReference type="PROSITE" id="PS50923">
    <property type="entry name" value="SUSHI"/>
    <property type="match status" value="1"/>
</dbReference>
<dbReference type="SMART" id="SM00020">
    <property type="entry name" value="Tryp_SPc"/>
    <property type="match status" value="1"/>
</dbReference>
<dbReference type="SMART" id="SM00032">
    <property type="entry name" value="CCP"/>
    <property type="match status" value="3"/>
</dbReference>
<feature type="domain" description="Sushi" evidence="9">
    <location>
        <begin position="453"/>
        <end position="508"/>
    </location>
</feature>
<dbReference type="Gene3D" id="2.10.70.10">
    <property type="entry name" value="Complement Module, domain 1"/>
    <property type="match status" value="3"/>
</dbReference>
<dbReference type="SUPFAM" id="SSF57535">
    <property type="entry name" value="Complement control module/SCR domain"/>
    <property type="match status" value="4"/>
</dbReference>
<evidence type="ECO:0000256" key="4">
    <source>
        <dbReference type="ARBA" id="ARBA00023157"/>
    </source>
</evidence>
<comment type="caution">
    <text evidence="11">The sequence shown here is derived from an EMBL/GenBank/DDBJ whole genome shotgun (WGS) entry which is preliminary data.</text>
</comment>
<protein>
    <recommendedName>
        <fullName evidence="13">Chitinase</fullName>
    </recommendedName>
</protein>
<gene>
    <name evidence="11" type="ORF">NQ314_004894</name>
</gene>
<dbReference type="EMBL" id="JANEYF010001344">
    <property type="protein sequence ID" value="KAJ8964589.1"/>
    <property type="molecule type" value="Genomic_DNA"/>
</dbReference>
<dbReference type="FunFam" id="2.40.10.10:FF:000054">
    <property type="entry name" value="Complement C1r subcomponent"/>
    <property type="match status" value="1"/>
</dbReference>
<dbReference type="PROSITE" id="PS51910">
    <property type="entry name" value="GH18_2"/>
    <property type="match status" value="1"/>
</dbReference>